<evidence type="ECO:0000256" key="1">
    <source>
        <dbReference type="SAM" id="MobiDB-lite"/>
    </source>
</evidence>
<dbReference type="EMBL" id="CP000267">
    <property type="protein sequence ID" value="ABD69961.1"/>
    <property type="molecule type" value="Genomic_DNA"/>
</dbReference>
<sequence>MTTVFDPLRLGAVALDVLASGRAAPDAIAARQKTRLAHLLDAAVRGSPLYRERLQGKTPATLALSALPVLDRAELMARFDDWVTDPQLKAAELRAFTADAQRIGEPYLGKYLVWESSGTRHQPGVFVQDARAMAVYDALEALRRSAPRPLQRWFDPLLLAERIAFVGATTGHFASMVSMQRLRQLNPFMAQSLRCFSILQSTSTLLDELNAFAPTVIATYPTVAALLSDVAAQGALHFAPKEIWTGGETLSAAVRRHVEQGLGCTVRNSYGASEFMSIGWECQHGQMHANTDWLILEPIDAQGQPVPPGQVSHSTLLTNLANFVQPLIRYDMGDQITVHKEHCECGSPLPVIEVQGRRDDPLLMAGQDGRLVTLLPLALTTLLEDDAGVFDFQLRQQDDHTLVLRLDPHGADAAAAAARCRNALEKFAVTQGLARLRVRAELGRPVPRGRSGKPQRVVAQLKRKHR</sequence>
<dbReference type="Proteomes" id="UP000008332">
    <property type="component" value="Chromosome"/>
</dbReference>
<keyword evidence="3" id="KW-1185">Reference proteome</keyword>
<evidence type="ECO:0000313" key="3">
    <source>
        <dbReference type="Proteomes" id="UP000008332"/>
    </source>
</evidence>
<dbReference type="STRING" id="338969.Rfer_2239"/>
<feature type="region of interest" description="Disordered" evidence="1">
    <location>
        <begin position="444"/>
        <end position="466"/>
    </location>
</feature>
<reference evidence="3" key="1">
    <citation type="submission" date="2006-02" db="EMBL/GenBank/DDBJ databases">
        <title>Complete sequence of chromosome of Rhodoferax ferrireducens DSM 15236.</title>
        <authorList>
            <person name="Copeland A."/>
            <person name="Lucas S."/>
            <person name="Lapidus A."/>
            <person name="Barry K."/>
            <person name="Detter J.C."/>
            <person name="Glavina del Rio T."/>
            <person name="Hammon N."/>
            <person name="Israni S."/>
            <person name="Pitluck S."/>
            <person name="Brettin T."/>
            <person name="Bruce D."/>
            <person name="Han C."/>
            <person name="Tapia R."/>
            <person name="Gilna P."/>
            <person name="Kiss H."/>
            <person name="Schmutz J."/>
            <person name="Larimer F."/>
            <person name="Land M."/>
            <person name="Kyrpides N."/>
            <person name="Ivanova N."/>
            <person name="Richardson P."/>
        </authorList>
    </citation>
    <scope>NUCLEOTIDE SEQUENCE [LARGE SCALE GENOMIC DNA]</scope>
    <source>
        <strain evidence="3">ATCC BAA-621 / DSM 15236 / T118</strain>
    </source>
</reference>
<evidence type="ECO:0000313" key="2">
    <source>
        <dbReference type="EMBL" id="ABD69961.1"/>
    </source>
</evidence>
<organism evidence="2 3">
    <name type="scientific">Albidiferax ferrireducens (strain ATCC BAA-621 / DSM 15236 / T118)</name>
    <name type="common">Rhodoferax ferrireducens</name>
    <dbReference type="NCBI Taxonomy" id="338969"/>
    <lineage>
        <taxon>Bacteria</taxon>
        <taxon>Pseudomonadati</taxon>
        <taxon>Pseudomonadota</taxon>
        <taxon>Betaproteobacteria</taxon>
        <taxon>Burkholderiales</taxon>
        <taxon>Comamonadaceae</taxon>
        <taxon>Rhodoferax</taxon>
    </lineage>
</organism>
<dbReference type="KEGG" id="rfr:Rfer_2239"/>
<accession>Q21W92</accession>
<name>Q21W92_ALBFT</name>
<dbReference type="AlphaFoldDB" id="Q21W92"/>
<dbReference type="SUPFAM" id="SSF56801">
    <property type="entry name" value="Acetyl-CoA synthetase-like"/>
    <property type="match status" value="1"/>
</dbReference>
<dbReference type="OrthoDB" id="580775at2"/>
<proteinExistence type="predicted"/>
<dbReference type="eggNOG" id="COG1541">
    <property type="taxonomic scope" value="Bacteria"/>
</dbReference>
<dbReference type="RefSeq" id="WP_011464529.1">
    <property type="nucleotide sequence ID" value="NC_007908.1"/>
</dbReference>
<protein>
    <submittedName>
        <fullName evidence="2">Coenzyme F390 synthetase-like</fullName>
    </submittedName>
</protein>
<gene>
    <name evidence="2" type="ordered locus">Rfer_2239</name>
</gene>
<dbReference type="InterPro" id="IPR053158">
    <property type="entry name" value="CapK_Type1_Caps_Biosynth"/>
</dbReference>
<dbReference type="PANTHER" id="PTHR36932">
    <property type="entry name" value="CAPSULAR POLYSACCHARIDE BIOSYNTHESIS PROTEIN"/>
    <property type="match status" value="1"/>
</dbReference>
<dbReference type="HOGENOM" id="CLU_035301_4_1_4"/>
<dbReference type="PANTHER" id="PTHR36932:SF1">
    <property type="entry name" value="CAPSULAR POLYSACCHARIDE BIOSYNTHESIS PROTEIN"/>
    <property type="match status" value="1"/>
</dbReference>
<dbReference type="Gene3D" id="3.40.50.12780">
    <property type="entry name" value="N-terminal domain of ligase-like"/>
    <property type="match status" value="1"/>
</dbReference>
<dbReference type="InterPro" id="IPR042099">
    <property type="entry name" value="ANL_N_sf"/>
</dbReference>